<evidence type="ECO:0000313" key="3">
    <source>
        <dbReference type="WBParaSite" id="EEL_0000812101-mRNA-1"/>
    </source>
</evidence>
<organism evidence="2 3">
    <name type="scientific">Elaeophora elaphi</name>
    <dbReference type="NCBI Taxonomy" id="1147741"/>
    <lineage>
        <taxon>Eukaryota</taxon>
        <taxon>Metazoa</taxon>
        <taxon>Ecdysozoa</taxon>
        <taxon>Nematoda</taxon>
        <taxon>Chromadorea</taxon>
        <taxon>Rhabditida</taxon>
        <taxon>Spirurina</taxon>
        <taxon>Spiruromorpha</taxon>
        <taxon>Filarioidea</taxon>
        <taxon>Onchocercidae</taxon>
        <taxon>Elaeophora</taxon>
    </lineage>
</organism>
<feature type="compositionally biased region" description="Polar residues" evidence="1">
    <location>
        <begin position="14"/>
        <end position="34"/>
    </location>
</feature>
<dbReference type="AlphaFoldDB" id="A0A0R3S0H2"/>
<reference evidence="3" key="1">
    <citation type="submission" date="2017-02" db="UniProtKB">
        <authorList>
            <consortium name="WormBaseParasite"/>
        </authorList>
    </citation>
    <scope>IDENTIFICATION</scope>
</reference>
<keyword evidence="2" id="KW-1185">Reference proteome</keyword>
<name>A0A0R3S0H2_9BILA</name>
<accession>A0A0R3S0H2</accession>
<dbReference type="WBParaSite" id="EEL_0000812101-mRNA-1">
    <property type="protein sequence ID" value="EEL_0000812101-mRNA-1"/>
    <property type="gene ID" value="EEL_0000812101"/>
</dbReference>
<evidence type="ECO:0000256" key="1">
    <source>
        <dbReference type="SAM" id="MobiDB-lite"/>
    </source>
</evidence>
<evidence type="ECO:0000313" key="2">
    <source>
        <dbReference type="Proteomes" id="UP000050640"/>
    </source>
</evidence>
<sequence length="284" mass="32906">MAFYFALMNISNANVDNSTKPRSSSLSRNHQVQRSNRRRCTITSYDAGALFKQERLSPQIYRSQHEFHEVQRDSKLKNDIQEKKVTFEKRESETTAEVNNLLKNQAFLEHPVPTFHSANVEHKQQNAVKKSLSIWKTPSYGDVIGAWLLNTKKSNSRSEVNEGYPLGFSAFSDHVQGVNDRIVAPSTVQNVANELIEHKLILSAPLRRRNFWKSTTLSRRRSSSDSYSKYTRSYFNSAFHFVEDEFKVLENDDHAAIPADENYIFSSYIYSKRLPLADDCWRIR</sequence>
<protein>
    <submittedName>
        <fullName evidence="3">DEP domain-containing protein</fullName>
    </submittedName>
</protein>
<feature type="region of interest" description="Disordered" evidence="1">
    <location>
        <begin position="14"/>
        <end position="37"/>
    </location>
</feature>
<dbReference type="Proteomes" id="UP000050640">
    <property type="component" value="Unplaced"/>
</dbReference>
<proteinExistence type="predicted"/>